<gene>
    <name evidence="1" type="ORF">ICJ84_04740</name>
</gene>
<organism evidence="1 2">
    <name type="scientific">Aestuariibaculum suncheonense</name>
    <dbReference type="NCBI Taxonomy" id="1028745"/>
    <lineage>
        <taxon>Bacteria</taxon>
        <taxon>Pseudomonadati</taxon>
        <taxon>Bacteroidota</taxon>
        <taxon>Flavobacteriia</taxon>
        <taxon>Flavobacteriales</taxon>
        <taxon>Flavobacteriaceae</taxon>
    </lineage>
</organism>
<reference evidence="1" key="1">
    <citation type="journal article" date="2013" name="Int. J. Syst. Evol. Microbiol.">
        <title>Aestuariibaculum suncheonense gen. nov., sp. nov., a marine bacterium of the family Flavobacteriaceae isolated from a tidal flat and emended descriptions of the genera Gaetbulibacter and Tamlana.</title>
        <authorList>
            <person name="Jeong S.H."/>
            <person name="Park M.S."/>
            <person name="Jin H.M."/>
            <person name="Lee K."/>
            <person name="Park W."/>
            <person name="Jeon C.O."/>
        </authorList>
    </citation>
    <scope>NUCLEOTIDE SEQUENCE</scope>
    <source>
        <strain evidence="1">SC17</strain>
    </source>
</reference>
<dbReference type="RefSeq" id="WP_188215194.1">
    <property type="nucleotide sequence ID" value="NZ_BAABGH010000004.1"/>
</dbReference>
<evidence type="ECO:0008006" key="3">
    <source>
        <dbReference type="Google" id="ProtNLM"/>
    </source>
</evidence>
<protein>
    <recommendedName>
        <fullName evidence="3">Lipoprotein</fullName>
    </recommendedName>
</protein>
<comment type="caution">
    <text evidence="1">The sequence shown here is derived from an EMBL/GenBank/DDBJ whole genome shotgun (WGS) entry which is preliminary data.</text>
</comment>
<dbReference type="PROSITE" id="PS51257">
    <property type="entry name" value="PROKAR_LIPOPROTEIN"/>
    <property type="match status" value="1"/>
</dbReference>
<proteinExistence type="predicted"/>
<accession>A0A8J6UAD2</accession>
<evidence type="ECO:0000313" key="1">
    <source>
        <dbReference type="EMBL" id="MBD0834735.1"/>
    </source>
</evidence>
<dbReference type="Proteomes" id="UP000602057">
    <property type="component" value="Unassembled WGS sequence"/>
</dbReference>
<name>A0A8J6UAD2_9FLAO</name>
<dbReference type="AlphaFoldDB" id="A0A8J6UAD2"/>
<sequence length="225" mass="25853">MRPLVFVFSTFLFMSCGKQKSVSLSEVHHSKLSEISDVSAAYLFYDISQKDSVELNRKSLISTTNWLINVDKRLTLKQVVPHLQFLQKKKKNASHKNKNSRNYFTCNNTSKKSLGLIDFTDVVFTVTNNEPIKVLLEQQPVNTKFIFFSDTGDIFIITPDVSPFIKQTTKERLIKDMKASFPSGSSISLRFSSRLSFQDYISIKSTLENISRENLKIDLEEFIQD</sequence>
<keyword evidence="2" id="KW-1185">Reference proteome</keyword>
<evidence type="ECO:0000313" key="2">
    <source>
        <dbReference type="Proteomes" id="UP000602057"/>
    </source>
</evidence>
<reference evidence="1" key="2">
    <citation type="submission" date="2020-09" db="EMBL/GenBank/DDBJ databases">
        <authorList>
            <person name="Wu Z."/>
        </authorList>
    </citation>
    <scope>NUCLEOTIDE SEQUENCE</scope>
    <source>
        <strain evidence="1">SC17</strain>
    </source>
</reference>
<dbReference type="EMBL" id="JACVXC010000001">
    <property type="protein sequence ID" value="MBD0834735.1"/>
    <property type="molecule type" value="Genomic_DNA"/>
</dbReference>